<proteinExistence type="predicted"/>
<accession>A0A812UXN5</accession>
<sequence length="261" mass="29162">MNESSESVSGLWDYLPRSFETTSPTYAKPPQVASSCGRIGLDGSCLSEGHERQPTVLDHQDEILDCRLEHAALVARQLRLQAAEQEANREQIQVQQRLTALREEVLQEQKRQDFLQAALQRAQAGGAAMQLASAMTSQRQEAAVAAQNQLLAGKPLLSSLRRECQDRQMRFQQFSRPGRGKEDGDEDIRALRAELHEIRSELAAEQARGARISLHTQALEKEKRSLQAKTTDAMSELQMQFEELVGDSRDGAPLTGDTRLR</sequence>
<protein>
    <submittedName>
        <fullName evidence="3">Uncharacterized protein</fullName>
    </submittedName>
</protein>
<feature type="coiled-coil region" evidence="1">
    <location>
        <begin position="181"/>
        <end position="208"/>
    </location>
</feature>
<organism evidence="3 4">
    <name type="scientific">Symbiodinium natans</name>
    <dbReference type="NCBI Taxonomy" id="878477"/>
    <lineage>
        <taxon>Eukaryota</taxon>
        <taxon>Sar</taxon>
        <taxon>Alveolata</taxon>
        <taxon>Dinophyceae</taxon>
        <taxon>Suessiales</taxon>
        <taxon>Symbiodiniaceae</taxon>
        <taxon>Symbiodinium</taxon>
    </lineage>
</organism>
<dbReference type="AlphaFoldDB" id="A0A812UXN5"/>
<dbReference type="EMBL" id="CAJNDS010002765">
    <property type="protein sequence ID" value="CAE7589623.1"/>
    <property type="molecule type" value="Genomic_DNA"/>
</dbReference>
<keyword evidence="1" id="KW-0175">Coiled coil</keyword>
<keyword evidence="4" id="KW-1185">Reference proteome</keyword>
<evidence type="ECO:0000313" key="4">
    <source>
        <dbReference type="Proteomes" id="UP000604046"/>
    </source>
</evidence>
<evidence type="ECO:0000256" key="2">
    <source>
        <dbReference type="SAM" id="MobiDB-lite"/>
    </source>
</evidence>
<gene>
    <name evidence="3" type="ORF">SNAT2548_LOCUS33588</name>
</gene>
<feature type="coiled-coil region" evidence="1">
    <location>
        <begin position="75"/>
        <end position="104"/>
    </location>
</feature>
<dbReference type="OrthoDB" id="441121at2759"/>
<reference evidence="3" key="1">
    <citation type="submission" date="2021-02" db="EMBL/GenBank/DDBJ databases">
        <authorList>
            <person name="Dougan E. K."/>
            <person name="Rhodes N."/>
            <person name="Thang M."/>
            <person name="Chan C."/>
        </authorList>
    </citation>
    <scope>NUCLEOTIDE SEQUENCE</scope>
</reference>
<comment type="caution">
    <text evidence="3">The sequence shown here is derived from an EMBL/GenBank/DDBJ whole genome shotgun (WGS) entry which is preliminary data.</text>
</comment>
<name>A0A812UXN5_9DINO</name>
<feature type="region of interest" description="Disordered" evidence="2">
    <location>
        <begin position="242"/>
        <end position="261"/>
    </location>
</feature>
<dbReference type="Proteomes" id="UP000604046">
    <property type="component" value="Unassembled WGS sequence"/>
</dbReference>
<evidence type="ECO:0000256" key="1">
    <source>
        <dbReference type="SAM" id="Coils"/>
    </source>
</evidence>
<evidence type="ECO:0000313" key="3">
    <source>
        <dbReference type="EMBL" id="CAE7589623.1"/>
    </source>
</evidence>